<dbReference type="AlphaFoldDB" id="A0A382P2P8"/>
<protein>
    <submittedName>
        <fullName evidence="1">Uncharacterized protein</fullName>
    </submittedName>
</protein>
<proteinExistence type="predicted"/>
<organism evidence="1">
    <name type="scientific">marine metagenome</name>
    <dbReference type="NCBI Taxonomy" id="408172"/>
    <lineage>
        <taxon>unclassified sequences</taxon>
        <taxon>metagenomes</taxon>
        <taxon>ecological metagenomes</taxon>
    </lineage>
</organism>
<dbReference type="EMBL" id="UINC01104117">
    <property type="protein sequence ID" value="SVC67028.1"/>
    <property type="molecule type" value="Genomic_DNA"/>
</dbReference>
<evidence type="ECO:0000313" key="1">
    <source>
        <dbReference type="EMBL" id="SVC67028.1"/>
    </source>
</evidence>
<accession>A0A382P2P8</accession>
<gene>
    <name evidence="1" type="ORF">METZ01_LOCUS319882</name>
</gene>
<sequence>MSVILVIAGLVFGAYLYQPLWFDDTPYHYQSTHETLEDCEVAKRGHITHGQDGVCVGESPSNLYTKVGGEVGLPYPPFEPYIIDNSSLDDVGKDSIYS</sequence>
<reference evidence="1" key="1">
    <citation type="submission" date="2018-05" db="EMBL/GenBank/DDBJ databases">
        <authorList>
            <person name="Lanie J.A."/>
            <person name="Ng W.-L."/>
            <person name="Kazmierczak K.M."/>
            <person name="Andrzejewski T.M."/>
            <person name="Davidsen T.M."/>
            <person name="Wayne K.J."/>
            <person name="Tettelin H."/>
            <person name="Glass J.I."/>
            <person name="Rusch D."/>
            <person name="Podicherti R."/>
            <person name="Tsui H.-C.T."/>
            <person name="Winkler M.E."/>
        </authorList>
    </citation>
    <scope>NUCLEOTIDE SEQUENCE</scope>
</reference>
<name>A0A382P2P8_9ZZZZ</name>